<evidence type="ECO:0000256" key="8">
    <source>
        <dbReference type="ARBA" id="ARBA00051897"/>
    </source>
</evidence>
<comment type="similarity">
    <text evidence="9">Belongs to the class I-like SAM-binding methyltransferase superfamily. Trm1 family.</text>
</comment>
<gene>
    <name evidence="11" type="primary">LOC115228801</name>
</gene>
<evidence type="ECO:0000313" key="11">
    <source>
        <dbReference type="RefSeq" id="XP_029655147.1"/>
    </source>
</evidence>
<evidence type="ECO:0000256" key="2">
    <source>
        <dbReference type="ARBA" id="ARBA00022603"/>
    </source>
</evidence>
<evidence type="ECO:0000256" key="9">
    <source>
        <dbReference type="PROSITE-ProRule" id="PRU00958"/>
    </source>
</evidence>
<keyword evidence="3 9" id="KW-0808">Transferase</keyword>
<dbReference type="PANTHER" id="PTHR10631">
    <property type="entry name" value="N 2 ,N 2 -DIMETHYLGUANOSINE TRNA METHYLTRANSFERASE"/>
    <property type="match status" value="1"/>
</dbReference>
<evidence type="ECO:0000256" key="6">
    <source>
        <dbReference type="ARBA" id="ARBA00022884"/>
    </source>
</evidence>
<evidence type="ECO:0000256" key="4">
    <source>
        <dbReference type="ARBA" id="ARBA00022691"/>
    </source>
</evidence>
<reference evidence="11" key="1">
    <citation type="submission" date="2025-08" db="UniProtKB">
        <authorList>
            <consortium name="RefSeq"/>
        </authorList>
    </citation>
    <scope>IDENTIFICATION</scope>
</reference>
<sequence length="222" mass="24790">MQKGAEDMSVKKLFKNIQTLDISIIKEGKAEIRLPSGVFYNKVQEFNRDLTIAVINTFFKDDSSDKIPKFPRFKSPKTKSTPNLENIVSASCGDAKTLISSKKAIYDVIDIDPYGSAVEFIEVAIESVSSGGLLCFTCTDLAVLCGNRPEACYARYNSMPLNTPSCHEMALRIVMRSIVSAAAKHRRLVTPLLSVYVDFYIRIFVTVRDCAVKVLCWLWILG</sequence>
<evidence type="ECO:0000256" key="3">
    <source>
        <dbReference type="ARBA" id="ARBA00022679"/>
    </source>
</evidence>
<evidence type="ECO:0000256" key="1">
    <source>
        <dbReference type="ARBA" id="ARBA00022555"/>
    </source>
</evidence>
<keyword evidence="6 9" id="KW-0694">RNA-binding</keyword>
<dbReference type="Proteomes" id="UP000515154">
    <property type="component" value="Unplaced"/>
</dbReference>
<name>A0A6P7U0T6_9MOLL</name>
<dbReference type="GO" id="GO:0000049">
    <property type="term" value="F:tRNA binding"/>
    <property type="evidence" value="ECO:0007669"/>
    <property type="project" value="UniProtKB-UniRule"/>
</dbReference>
<dbReference type="GO" id="GO:0005634">
    <property type="term" value="C:nucleus"/>
    <property type="evidence" value="ECO:0007669"/>
    <property type="project" value="TreeGrafter"/>
</dbReference>
<dbReference type="GO" id="GO:0002940">
    <property type="term" value="P:tRNA N2-guanine methylation"/>
    <property type="evidence" value="ECO:0007669"/>
    <property type="project" value="TreeGrafter"/>
</dbReference>
<keyword evidence="5 9" id="KW-0819">tRNA processing</keyword>
<dbReference type="Pfam" id="PF02005">
    <property type="entry name" value="TRM"/>
    <property type="match status" value="1"/>
</dbReference>
<keyword evidence="2 9" id="KW-0489">Methyltransferase</keyword>
<dbReference type="PANTHER" id="PTHR10631:SF3">
    <property type="entry name" value="TRNA (GUANINE(26)-N(2))-DIMETHYLTRANSFERASE"/>
    <property type="match status" value="1"/>
</dbReference>
<dbReference type="AlphaFoldDB" id="A0A6P7U0T6"/>
<evidence type="ECO:0000256" key="7">
    <source>
        <dbReference type="ARBA" id="ARBA00039099"/>
    </source>
</evidence>
<dbReference type="PROSITE" id="PS51626">
    <property type="entry name" value="SAM_MT_TRM1"/>
    <property type="match status" value="1"/>
</dbReference>
<accession>A0A6P7U0T6</accession>
<comment type="catalytic activity">
    <reaction evidence="8">
        <text>guanosine(26) in tRNA + 2 S-adenosyl-L-methionine = N(2)-dimethylguanosine(26) in tRNA + 2 S-adenosyl-L-homocysteine + 2 H(+)</text>
        <dbReference type="Rhea" id="RHEA:43140"/>
        <dbReference type="Rhea" id="RHEA-COMP:10359"/>
        <dbReference type="Rhea" id="RHEA-COMP:10360"/>
        <dbReference type="ChEBI" id="CHEBI:15378"/>
        <dbReference type="ChEBI" id="CHEBI:57856"/>
        <dbReference type="ChEBI" id="CHEBI:59789"/>
        <dbReference type="ChEBI" id="CHEBI:74269"/>
        <dbReference type="ChEBI" id="CHEBI:74513"/>
        <dbReference type="EC" id="2.1.1.216"/>
    </reaction>
</comment>
<dbReference type="GO" id="GO:0160104">
    <property type="term" value="F:tRNA (guanine(26)-N2)-dimethyltransferase activity"/>
    <property type="evidence" value="ECO:0007669"/>
    <property type="project" value="UniProtKB-EC"/>
</dbReference>
<dbReference type="Gene3D" id="3.40.50.150">
    <property type="entry name" value="Vaccinia Virus protein VP39"/>
    <property type="match status" value="2"/>
</dbReference>
<keyword evidence="1 9" id="KW-0820">tRNA-binding</keyword>
<protein>
    <recommendedName>
        <fullName evidence="7">tRNA (guanine(26)-N(2))-dimethyltransferase</fullName>
        <ecNumber evidence="7">2.1.1.216</ecNumber>
    </recommendedName>
</protein>
<dbReference type="SUPFAM" id="SSF53335">
    <property type="entry name" value="S-adenosyl-L-methionine-dependent methyltransferases"/>
    <property type="match status" value="1"/>
</dbReference>
<dbReference type="EC" id="2.1.1.216" evidence="7"/>
<dbReference type="RefSeq" id="XP_029655147.1">
    <property type="nucleotide sequence ID" value="XM_029799287.1"/>
</dbReference>
<organism evidence="10 11">
    <name type="scientific">Octopus sinensis</name>
    <name type="common">East Asian common octopus</name>
    <dbReference type="NCBI Taxonomy" id="2607531"/>
    <lineage>
        <taxon>Eukaryota</taxon>
        <taxon>Metazoa</taxon>
        <taxon>Spiralia</taxon>
        <taxon>Lophotrochozoa</taxon>
        <taxon>Mollusca</taxon>
        <taxon>Cephalopoda</taxon>
        <taxon>Coleoidea</taxon>
        <taxon>Octopodiformes</taxon>
        <taxon>Octopoda</taxon>
        <taxon>Incirrata</taxon>
        <taxon>Octopodidae</taxon>
        <taxon>Octopus</taxon>
    </lineage>
</organism>
<dbReference type="InterPro" id="IPR002905">
    <property type="entry name" value="Trm1"/>
</dbReference>
<proteinExistence type="inferred from homology"/>
<keyword evidence="4 9" id="KW-0949">S-adenosyl-L-methionine</keyword>
<dbReference type="KEGG" id="osn:115228801"/>
<dbReference type="InterPro" id="IPR029063">
    <property type="entry name" value="SAM-dependent_MTases_sf"/>
</dbReference>
<evidence type="ECO:0000256" key="5">
    <source>
        <dbReference type="ARBA" id="ARBA00022694"/>
    </source>
</evidence>
<evidence type="ECO:0000313" key="10">
    <source>
        <dbReference type="Proteomes" id="UP000515154"/>
    </source>
</evidence>
<keyword evidence="10" id="KW-1185">Reference proteome</keyword>